<dbReference type="PANTHER" id="PTHR10285">
    <property type="entry name" value="URIDINE KINASE"/>
    <property type="match status" value="1"/>
</dbReference>
<dbReference type="AlphaFoldDB" id="A0A6J4SAC6"/>
<proteinExistence type="inferred from homology"/>
<dbReference type="Gene3D" id="3.40.50.300">
    <property type="entry name" value="P-loop containing nucleotide triphosphate hydrolases"/>
    <property type="match status" value="1"/>
</dbReference>
<evidence type="ECO:0000313" key="13">
    <source>
        <dbReference type="EMBL" id="CAA9493600.1"/>
    </source>
</evidence>
<name>A0A6J4SAC6_9ACTN</name>
<dbReference type="SUPFAM" id="SSF52540">
    <property type="entry name" value="P-loop containing nucleoside triphosphate hydrolases"/>
    <property type="match status" value="1"/>
</dbReference>
<dbReference type="Pfam" id="PF00485">
    <property type="entry name" value="PRK"/>
    <property type="match status" value="1"/>
</dbReference>
<evidence type="ECO:0000259" key="12">
    <source>
        <dbReference type="Pfam" id="PF00485"/>
    </source>
</evidence>
<keyword evidence="9" id="KW-0067">ATP-binding</keyword>
<evidence type="ECO:0000256" key="10">
    <source>
        <dbReference type="ARBA" id="ARBA00047663"/>
    </source>
</evidence>
<dbReference type="InterPro" id="IPR006082">
    <property type="entry name" value="PRK"/>
</dbReference>
<dbReference type="GO" id="GO:0019253">
    <property type="term" value="P:reductive pentose-phosphate cycle"/>
    <property type="evidence" value="ECO:0007669"/>
    <property type="project" value="UniProtKB-KW"/>
</dbReference>
<evidence type="ECO:0000256" key="8">
    <source>
        <dbReference type="ARBA" id="ARBA00022777"/>
    </source>
</evidence>
<evidence type="ECO:0000256" key="4">
    <source>
        <dbReference type="ARBA" id="ARBA00022531"/>
    </source>
</evidence>
<dbReference type="NCBIfam" id="NF005655">
    <property type="entry name" value="PRK07429.1"/>
    <property type="match status" value="1"/>
</dbReference>
<evidence type="ECO:0000256" key="2">
    <source>
        <dbReference type="ARBA" id="ARBA00009719"/>
    </source>
</evidence>
<comment type="catalytic activity">
    <reaction evidence="10 11">
        <text>D-ribulose 5-phosphate + ATP = D-ribulose 1,5-bisphosphate + ADP + H(+)</text>
        <dbReference type="Rhea" id="RHEA:19365"/>
        <dbReference type="ChEBI" id="CHEBI:15378"/>
        <dbReference type="ChEBI" id="CHEBI:30616"/>
        <dbReference type="ChEBI" id="CHEBI:57870"/>
        <dbReference type="ChEBI" id="CHEBI:58121"/>
        <dbReference type="ChEBI" id="CHEBI:456216"/>
        <dbReference type="EC" id="2.7.1.19"/>
    </reaction>
</comment>
<organism evidence="13">
    <name type="scientific">uncultured Solirubrobacteraceae bacterium</name>
    <dbReference type="NCBI Taxonomy" id="1162706"/>
    <lineage>
        <taxon>Bacteria</taxon>
        <taxon>Bacillati</taxon>
        <taxon>Actinomycetota</taxon>
        <taxon>Thermoleophilia</taxon>
        <taxon>Solirubrobacterales</taxon>
        <taxon>Solirubrobacteraceae</taxon>
        <taxon>environmental samples</taxon>
    </lineage>
</organism>
<comment type="similarity">
    <text evidence="2 11">Belongs to the phosphoribulokinase family.</text>
</comment>
<dbReference type="EMBL" id="CADCVQ010000067">
    <property type="protein sequence ID" value="CAA9493600.1"/>
    <property type="molecule type" value="Genomic_DNA"/>
</dbReference>
<protein>
    <recommendedName>
        <fullName evidence="3 11">Phosphoribulokinase</fullName>
        <ecNumber evidence="3 11">2.7.1.19</ecNumber>
    </recommendedName>
</protein>
<dbReference type="GO" id="GO:0005524">
    <property type="term" value="F:ATP binding"/>
    <property type="evidence" value="ECO:0007669"/>
    <property type="project" value="UniProtKB-KW"/>
</dbReference>
<reference evidence="13" key="1">
    <citation type="submission" date="2020-02" db="EMBL/GenBank/DDBJ databases">
        <authorList>
            <person name="Meier V. D."/>
        </authorList>
    </citation>
    <scope>NUCLEOTIDE SEQUENCE</scope>
    <source>
        <strain evidence="13">AVDCRST_MAG67</strain>
    </source>
</reference>
<gene>
    <name evidence="13" type="ORF">AVDCRST_MAG67-1508</name>
</gene>
<dbReference type="PROSITE" id="PS00567">
    <property type="entry name" value="PHOSPHORIBULOKINASE"/>
    <property type="match status" value="1"/>
</dbReference>
<comment type="pathway">
    <text evidence="1">Carbohydrate biosynthesis; Calvin cycle.</text>
</comment>
<evidence type="ECO:0000256" key="7">
    <source>
        <dbReference type="ARBA" id="ARBA00022741"/>
    </source>
</evidence>
<accession>A0A6J4SAC6</accession>
<keyword evidence="5" id="KW-0113">Calvin cycle</keyword>
<keyword evidence="4" id="KW-0602">Photosynthesis</keyword>
<evidence type="ECO:0000256" key="11">
    <source>
        <dbReference type="RuleBase" id="RU004082"/>
    </source>
</evidence>
<keyword evidence="6 13" id="KW-0808">Transferase</keyword>
<evidence type="ECO:0000256" key="6">
    <source>
        <dbReference type="ARBA" id="ARBA00022679"/>
    </source>
</evidence>
<dbReference type="PRINTS" id="PR00478">
    <property type="entry name" value="PHRIBLKINASE"/>
</dbReference>
<sequence length="318" mass="35258">MARPIILGVVGDSATGKTTITKGLVEILGRENVTHIGMDDYHRYDREERAERGITPLHPDCNYMDIIEQDLGHLRRGEPILKPVYGHGDGTFGRPEYVEPKPFVVVEGLLGYHTADLSSQFDVRVYLAPPEELRREWKIKRDSTKRGYTEEQVLEELDRREPDSEAYIRPQNQRADLVVSFRSGAADDADHLDAVLTLRDGLPHPDLSIMLDGDGSDGITLEQRASERCLTIPGAVERERGAAIEEAIWEKMHFARHMRTENLGTFIVGADEGHRSESLAITQVLILYHLVTAKASVAVGGDDAAARQKPAPGVPAPA</sequence>
<evidence type="ECO:0000256" key="1">
    <source>
        <dbReference type="ARBA" id="ARBA00005215"/>
    </source>
</evidence>
<dbReference type="EC" id="2.7.1.19" evidence="3 11"/>
<keyword evidence="7" id="KW-0547">Nucleotide-binding</keyword>
<evidence type="ECO:0000256" key="9">
    <source>
        <dbReference type="ARBA" id="ARBA00022840"/>
    </source>
</evidence>
<dbReference type="GO" id="GO:0008974">
    <property type="term" value="F:phosphoribulokinase activity"/>
    <property type="evidence" value="ECO:0007669"/>
    <property type="project" value="UniProtKB-EC"/>
</dbReference>
<evidence type="ECO:0000256" key="5">
    <source>
        <dbReference type="ARBA" id="ARBA00022567"/>
    </source>
</evidence>
<feature type="domain" description="Phosphoribulokinase/uridine kinase" evidence="12">
    <location>
        <begin position="6"/>
        <end position="180"/>
    </location>
</feature>
<keyword evidence="8 13" id="KW-0418">Kinase</keyword>
<evidence type="ECO:0000256" key="3">
    <source>
        <dbReference type="ARBA" id="ARBA00012042"/>
    </source>
</evidence>
<dbReference type="InterPro" id="IPR027417">
    <property type="entry name" value="P-loop_NTPase"/>
</dbReference>
<dbReference type="InterPro" id="IPR006083">
    <property type="entry name" value="PRK/URK"/>
</dbReference>